<dbReference type="SUPFAM" id="SSF51182">
    <property type="entry name" value="RmlC-like cupins"/>
    <property type="match status" value="1"/>
</dbReference>
<proteinExistence type="predicted"/>
<evidence type="ECO:0000259" key="2">
    <source>
        <dbReference type="Pfam" id="PF12973"/>
    </source>
</evidence>
<keyword evidence="4" id="KW-1185">Reference proteome</keyword>
<name>A0ABT5YLV3_9PROT</name>
<feature type="domain" description="ChrR-like cupin" evidence="2">
    <location>
        <begin position="26"/>
        <end position="121"/>
    </location>
</feature>
<evidence type="ECO:0000256" key="1">
    <source>
        <dbReference type="SAM" id="MobiDB-lite"/>
    </source>
</evidence>
<gene>
    <name evidence="3" type="ORF">P2G67_08135</name>
</gene>
<accession>A0ABT5YLV3</accession>
<sequence>MADPFQAPAEGSAVLDLSPPASGSRYHDPAEATWQATDAPGFWLKPLLDDRQSGLSTALMKIDPGAYADWHAHRELEQILVLEGSFHDQDQEISAGGYVVRAPGASHTAGSREGAVVLLIFTAAQSTD</sequence>
<dbReference type="InterPro" id="IPR011051">
    <property type="entry name" value="RmlC_Cupin_sf"/>
</dbReference>
<dbReference type="RefSeq" id="WP_275821869.1">
    <property type="nucleotide sequence ID" value="NZ_JARHUD010000004.1"/>
</dbReference>
<dbReference type="EMBL" id="JARHUD010000004">
    <property type="protein sequence ID" value="MDF2095941.1"/>
    <property type="molecule type" value="Genomic_DNA"/>
</dbReference>
<dbReference type="InterPro" id="IPR014710">
    <property type="entry name" value="RmlC-like_jellyroll"/>
</dbReference>
<dbReference type="Proteomes" id="UP001215503">
    <property type="component" value="Unassembled WGS sequence"/>
</dbReference>
<feature type="region of interest" description="Disordered" evidence="1">
    <location>
        <begin position="1"/>
        <end position="31"/>
    </location>
</feature>
<dbReference type="InterPro" id="IPR025979">
    <property type="entry name" value="ChrR-like_cupin_dom"/>
</dbReference>
<protein>
    <submittedName>
        <fullName evidence="3">Cupin domain-containing protein</fullName>
    </submittedName>
</protein>
<evidence type="ECO:0000313" key="4">
    <source>
        <dbReference type="Proteomes" id="UP001215503"/>
    </source>
</evidence>
<organism evidence="3 4">
    <name type="scientific">Aquibaculum arenosum</name>
    <dbReference type="NCBI Taxonomy" id="3032591"/>
    <lineage>
        <taxon>Bacteria</taxon>
        <taxon>Pseudomonadati</taxon>
        <taxon>Pseudomonadota</taxon>
        <taxon>Alphaproteobacteria</taxon>
        <taxon>Rhodospirillales</taxon>
        <taxon>Rhodovibrionaceae</taxon>
        <taxon>Aquibaculum</taxon>
    </lineage>
</organism>
<evidence type="ECO:0000313" key="3">
    <source>
        <dbReference type="EMBL" id="MDF2095941.1"/>
    </source>
</evidence>
<comment type="caution">
    <text evidence="3">The sequence shown here is derived from an EMBL/GenBank/DDBJ whole genome shotgun (WGS) entry which is preliminary data.</text>
</comment>
<dbReference type="Pfam" id="PF12973">
    <property type="entry name" value="Cupin_7"/>
    <property type="match status" value="1"/>
</dbReference>
<reference evidence="3 4" key="1">
    <citation type="submission" date="2023-03" db="EMBL/GenBank/DDBJ databases">
        <title>Fodinicurvata sp. CAU 1616 isolated from sea sendiment.</title>
        <authorList>
            <person name="Kim W."/>
        </authorList>
    </citation>
    <scope>NUCLEOTIDE SEQUENCE [LARGE SCALE GENOMIC DNA]</scope>
    <source>
        <strain evidence="3 4">CAU 1616</strain>
    </source>
</reference>
<dbReference type="Gene3D" id="2.60.120.10">
    <property type="entry name" value="Jelly Rolls"/>
    <property type="match status" value="1"/>
</dbReference>